<name>A0A1F8GRA8_9BACT</name>
<comment type="caution">
    <text evidence="1">The sequence shown here is derived from an EMBL/GenBank/DDBJ whole genome shotgun (WGS) entry which is preliminary data.</text>
</comment>
<protein>
    <submittedName>
        <fullName evidence="1">Uncharacterized protein</fullName>
    </submittedName>
</protein>
<dbReference type="Proteomes" id="UP000179047">
    <property type="component" value="Unassembled WGS sequence"/>
</dbReference>
<proteinExistence type="predicted"/>
<sequence length="305" mass="34703">MAKKLILPLIIIALVAWKFWPTPEIDAASILEDKYAVSVLASDSRTVDGQDYIAGVTADRVIVLKNVAKIWQEIDNAESNCSSLEFCLSSLKIEEFNDRPYLYINHLDAGSGFGTLIFTLIDLGTQKEYHIGVSGPHNRYENIEVDSETKANTAIYDFLLEKVEKSDLVYRPSGEDLNKENPKNASTRWLIDNEGIHRSIEVGYLKEIPLKFKSYNVDLVEPLSGGATLMEFDNKNYHITSIFKGPVVAYNKTTKDYFILWVPADVYDWVSKIDFVTDSKVRFYDRMDDKAVFDIDLRSNTLELD</sequence>
<organism evidence="1 2">
    <name type="scientific">Candidatus Yanofskybacteria bacterium RIFCSPLOWO2_01_FULL_49_25</name>
    <dbReference type="NCBI Taxonomy" id="1802701"/>
    <lineage>
        <taxon>Bacteria</taxon>
        <taxon>Candidatus Yanofskyibacteriota</taxon>
    </lineage>
</organism>
<evidence type="ECO:0000313" key="2">
    <source>
        <dbReference type="Proteomes" id="UP000179047"/>
    </source>
</evidence>
<gene>
    <name evidence="1" type="ORF">A3A33_04900</name>
</gene>
<dbReference type="STRING" id="1802701.A3A33_04900"/>
<accession>A0A1F8GRA8</accession>
<dbReference type="EMBL" id="MGKP01000029">
    <property type="protein sequence ID" value="OGN27530.1"/>
    <property type="molecule type" value="Genomic_DNA"/>
</dbReference>
<reference evidence="1 2" key="1">
    <citation type="journal article" date="2016" name="Nat. Commun.">
        <title>Thousands of microbial genomes shed light on interconnected biogeochemical processes in an aquifer system.</title>
        <authorList>
            <person name="Anantharaman K."/>
            <person name="Brown C.T."/>
            <person name="Hug L.A."/>
            <person name="Sharon I."/>
            <person name="Castelle C.J."/>
            <person name="Probst A.J."/>
            <person name="Thomas B.C."/>
            <person name="Singh A."/>
            <person name="Wilkins M.J."/>
            <person name="Karaoz U."/>
            <person name="Brodie E.L."/>
            <person name="Williams K.H."/>
            <person name="Hubbard S.S."/>
            <person name="Banfield J.F."/>
        </authorList>
    </citation>
    <scope>NUCLEOTIDE SEQUENCE [LARGE SCALE GENOMIC DNA]</scope>
</reference>
<dbReference type="AlphaFoldDB" id="A0A1F8GRA8"/>
<evidence type="ECO:0000313" key="1">
    <source>
        <dbReference type="EMBL" id="OGN27530.1"/>
    </source>
</evidence>